<dbReference type="HAMAP" id="MF_00411">
    <property type="entry name" value="RNApol_arch_Rpo1C"/>
    <property type="match status" value="1"/>
</dbReference>
<dbReference type="GO" id="GO:0005737">
    <property type="term" value="C:cytoplasm"/>
    <property type="evidence" value="ECO:0007669"/>
    <property type="project" value="UniProtKB-SubCell"/>
</dbReference>
<evidence type="ECO:0000256" key="2">
    <source>
        <dbReference type="ARBA" id="ARBA00022490"/>
    </source>
</evidence>
<dbReference type="GO" id="GO:0006351">
    <property type="term" value="P:DNA-templated transcription"/>
    <property type="evidence" value="ECO:0007669"/>
    <property type="project" value="UniProtKB-UniRule"/>
</dbReference>
<dbReference type="FunCoup" id="L0ADJ6">
    <property type="interactions" value="8"/>
</dbReference>
<keyword evidence="9" id="KW-0175">Coiled coil</keyword>
<evidence type="ECO:0000313" key="11">
    <source>
        <dbReference type="EMBL" id="AFZ71202.1"/>
    </source>
</evidence>
<gene>
    <name evidence="8" type="primary">rpo1C</name>
    <name evidence="8" type="synonym">rpoA2</name>
    <name evidence="11" type="ordered locus">Calag_1501</name>
</gene>
<dbReference type="PANTHER" id="PTHR19376:SF32">
    <property type="entry name" value="DNA-DIRECTED RNA POLYMERASE III SUBUNIT RPC1"/>
    <property type="match status" value="1"/>
</dbReference>
<evidence type="ECO:0000256" key="1">
    <source>
        <dbReference type="ARBA" id="ARBA00022478"/>
    </source>
</evidence>
<comment type="subcellular location">
    <subcellularLocation>
        <location evidence="8">Cytoplasm</location>
    </subcellularLocation>
</comment>
<protein>
    <recommendedName>
        <fullName evidence="8">DNA-directed RNA polymerase subunit Rpo1C</fullName>
        <ecNumber evidence="8">2.7.7.6</ecNumber>
    </recommendedName>
    <alternativeName>
        <fullName evidence="8">DNA-directed RNA polymerase subunit A''</fullName>
    </alternativeName>
</protein>
<evidence type="ECO:0000259" key="10">
    <source>
        <dbReference type="Pfam" id="PF04998"/>
    </source>
</evidence>
<dbReference type="Pfam" id="PF04998">
    <property type="entry name" value="RNA_pol_Rpb1_5"/>
    <property type="match status" value="1"/>
</dbReference>
<keyword evidence="6 8" id="KW-0804">Transcription</keyword>
<dbReference type="CDD" id="cd06528">
    <property type="entry name" value="RNAP_A"/>
    <property type="match status" value="1"/>
</dbReference>
<feature type="coiled-coil region" evidence="9">
    <location>
        <begin position="8"/>
        <end position="62"/>
    </location>
</feature>
<evidence type="ECO:0000256" key="8">
    <source>
        <dbReference type="HAMAP-Rule" id="MF_00411"/>
    </source>
</evidence>
<dbReference type="PANTHER" id="PTHR19376">
    <property type="entry name" value="DNA-DIRECTED RNA POLYMERASE"/>
    <property type="match status" value="1"/>
</dbReference>
<evidence type="ECO:0000256" key="6">
    <source>
        <dbReference type="ARBA" id="ARBA00023163"/>
    </source>
</evidence>
<comment type="function">
    <text evidence="8">DNA-dependent RNA polymerase (RNAP) catalyzes the transcription of DNA into RNA using the four ribonucleoside triphosphates as substrates. Forms part of the jaw domain.</text>
</comment>
<keyword evidence="2 8" id="KW-0963">Cytoplasm</keyword>
<dbReference type="NCBIfam" id="TIGR02389">
    <property type="entry name" value="RNA_pol_rpoA2"/>
    <property type="match status" value="1"/>
</dbReference>
<evidence type="ECO:0000256" key="9">
    <source>
        <dbReference type="SAM" id="Coils"/>
    </source>
</evidence>
<dbReference type="InParanoid" id="L0ADJ6"/>
<name>L0ADJ6_CALLD</name>
<sequence>MSKMSPRKKKAEKTVEDYSNELEVKLNSSKEILPEKIYNELIEKLNKSNLNAKKKIEVVEETVRRYISSMIQPGEPVGTVAAQSIGEPGTQMTLRTFHYAGLMEFDVTLGLPRLIEIVDARHEPSTPIMRIYLDEENRNDLEKAKEIARRIEYTIISNVVSEISYVLGEPRIQIEIDKDMLEDKGVTPEEIIEAIGKLKIGEANVDENNPNIINVELSEDVMPEEELYDTKAFNEIISKIRKTYLKGVKGIKKTMIQEKGYEENGVKKKEYVILTEGSNLAEIMKIKGVDPGRIETNNIVEISQVLGIEAGRNAIIKEILDVLQNSGLDVDIRHVMLVADMMTWTGKIRQIGRLGVVGEKPSVIARAAFEVTINQIYNAAITGEDEKFFGVTESISAGLIPRIGTGIVMLGMGATPIKPSINNTENK</sequence>
<accession>L0ADJ6</accession>
<keyword evidence="12" id="KW-1185">Reference proteome</keyword>
<dbReference type="Gene3D" id="1.10.150.390">
    <property type="match status" value="1"/>
</dbReference>
<dbReference type="AlphaFoldDB" id="L0ADJ6"/>
<keyword evidence="1 8" id="KW-0240">DNA-directed RNA polymerase</keyword>
<dbReference type="InterPro" id="IPR007081">
    <property type="entry name" value="RNA_pol_Rpb1_5"/>
</dbReference>
<reference evidence="12" key="1">
    <citation type="submission" date="2012-03" db="EMBL/GenBank/DDBJ databases">
        <title>Complete genome of Caldisphaera lagunensis DSM 15908.</title>
        <authorList>
            <person name="Lucas S."/>
            <person name="Copeland A."/>
            <person name="Lapidus A."/>
            <person name="Glavina del Rio T."/>
            <person name="Dalin E."/>
            <person name="Tice H."/>
            <person name="Bruce D."/>
            <person name="Goodwin L."/>
            <person name="Pitluck S."/>
            <person name="Peters L."/>
            <person name="Mikhailova N."/>
            <person name="Teshima H."/>
            <person name="Kyrpides N."/>
            <person name="Mavromatis K."/>
            <person name="Ivanova N."/>
            <person name="Brettin T."/>
            <person name="Detter J.C."/>
            <person name="Han C."/>
            <person name="Larimer F."/>
            <person name="Land M."/>
            <person name="Hauser L."/>
            <person name="Markowitz V."/>
            <person name="Cheng J.-F."/>
            <person name="Hugenholtz P."/>
            <person name="Woyke T."/>
            <person name="Wu D."/>
            <person name="Spring S."/>
            <person name="Schroeder M."/>
            <person name="Brambilla E."/>
            <person name="Klenk H.-P."/>
            <person name="Eisen J.A."/>
        </authorList>
    </citation>
    <scope>NUCLEOTIDE SEQUENCE [LARGE SCALE GENOMIC DNA]</scope>
    <source>
        <strain evidence="12">DSM 15908 / JCM 11604 / IC-154</strain>
    </source>
</reference>
<keyword evidence="4 8" id="KW-0548">Nucleotidyltransferase</keyword>
<evidence type="ECO:0000256" key="5">
    <source>
        <dbReference type="ARBA" id="ARBA00023125"/>
    </source>
</evidence>
<dbReference type="InterPro" id="IPR045867">
    <property type="entry name" value="DNA-dir_RpoC_beta_prime"/>
</dbReference>
<evidence type="ECO:0000256" key="4">
    <source>
        <dbReference type="ARBA" id="ARBA00022695"/>
    </source>
</evidence>
<dbReference type="GO" id="GO:0003899">
    <property type="term" value="F:DNA-directed RNA polymerase activity"/>
    <property type="evidence" value="ECO:0007669"/>
    <property type="project" value="UniProtKB-UniRule"/>
</dbReference>
<comment type="similarity">
    <text evidence="8">Belongs to the RNA polymerase beta' chain family.</text>
</comment>
<dbReference type="GO" id="GO:0000428">
    <property type="term" value="C:DNA-directed RNA polymerase complex"/>
    <property type="evidence" value="ECO:0007669"/>
    <property type="project" value="UniProtKB-KW"/>
</dbReference>
<dbReference type="EMBL" id="CP003378">
    <property type="protein sequence ID" value="AFZ71202.1"/>
    <property type="molecule type" value="Genomic_DNA"/>
</dbReference>
<dbReference type="SUPFAM" id="SSF64484">
    <property type="entry name" value="beta and beta-prime subunits of DNA dependent RNA-polymerase"/>
    <property type="match status" value="1"/>
</dbReference>
<dbReference type="EC" id="2.7.7.6" evidence="8"/>
<proteinExistence type="inferred from homology"/>
<keyword evidence="5 8" id="KW-0238">DNA-binding</keyword>
<evidence type="ECO:0000313" key="12">
    <source>
        <dbReference type="Proteomes" id="UP000010469"/>
    </source>
</evidence>
<evidence type="ECO:0000256" key="7">
    <source>
        <dbReference type="ARBA" id="ARBA00048552"/>
    </source>
</evidence>
<dbReference type="HOGENOM" id="CLU_037097_1_0_2"/>
<dbReference type="KEGG" id="clg:Calag_1501"/>
<feature type="domain" description="RNA polymerase Rpb1" evidence="10">
    <location>
        <begin position="47"/>
        <end position="361"/>
    </location>
</feature>
<dbReference type="InterPro" id="IPR012757">
    <property type="entry name" value="RPO1C"/>
</dbReference>
<organism evidence="11 12">
    <name type="scientific">Caldisphaera lagunensis (strain DSM 15908 / JCM 11604 / ANMR 0165 / IC-154)</name>
    <dbReference type="NCBI Taxonomy" id="1056495"/>
    <lineage>
        <taxon>Archaea</taxon>
        <taxon>Thermoproteota</taxon>
        <taxon>Thermoprotei</taxon>
        <taxon>Acidilobales</taxon>
        <taxon>Caldisphaeraceae</taxon>
        <taxon>Caldisphaera</taxon>
    </lineage>
</organism>
<dbReference type="STRING" id="1056495.Calag_1501"/>
<comment type="subunit">
    <text evidence="8">Part of the RNA polymerase complex.</text>
</comment>
<dbReference type="Proteomes" id="UP000010469">
    <property type="component" value="Chromosome"/>
</dbReference>
<dbReference type="eggNOG" id="arCOG04256">
    <property type="taxonomic scope" value="Archaea"/>
</dbReference>
<keyword evidence="3 8" id="KW-0808">Transferase</keyword>
<evidence type="ECO:0000256" key="3">
    <source>
        <dbReference type="ARBA" id="ARBA00022679"/>
    </source>
</evidence>
<comment type="catalytic activity">
    <reaction evidence="7 8">
        <text>RNA(n) + a ribonucleoside 5'-triphosphate = RNA(n+1) + diphosphate</text>
        <dbReference type="Rhea" id="RHEA:21248"/>
        <dbReference type="Rhea" id="RHEA-COMP:14527"/>
        <dbReference type="Rhea" id="RHEA-COMP:17342"/>
        <dbReference type="ChEBI" id="CHEBI:33019"/>
        <dbReference type="ChEBI" id="CHEBI:61557"/>
        <dbReference type="ChEBI" id="CHEBI:140395"/>
        <dbReference type="EC" id="2.7.7.6"/>
    </reaction>
</comment>
<dbReference type="GO" id="GO:0003677">
    <property type="term" value="F:DNA binding"/>
    <property type="evidence" value="ECO:0007669"/>
    <property type="project" value="UniProtKB-UniRule"/>
</dbReference>